<dbReference type="InterPro" id="IPR024047">
    <property type="entry name" value="MM3350-like_sf"/>
</dbReference>
<dbReference type="AlphaFoldDB" id="A0A9Q8PG36"/>
<evidence type="ECO:0000313" key="3">
    <source>
        <dbReference type="Proteomes" id="UP000756132"/>
    </source>
</evidence>
<accession>A0A9Q8PG36</accession>
<dbReference type="SUPFAM" id="SSF159941">
    <property type="entry name" value="MM3350-like"/>
    <property type="match status" value="1"/>
</dbReference>
<dbReference type="InterPro" id="IPR012912">
    <property type="entry name" value="Plasmid_pRiA4b_Orf3-like"/>
</dbReference>
<evidence type="ECO:0000259" key="1">
    <source>
        <dbReference type="Pfam" id="PF07929"/>
    </source>
</evidence>
<dbReference type="GeneID" id="71988887"/>
<dbReference type="KEGG" id="ffu:CLAFUR5_09009"/>
<dbReference type="OrthoDB" id="245563at2759"/>
<dbReference type="RefSeq" id="XP_047766133.1">
    <property type="nucleotide sequence ID" value="XM_047908157.1"/>
</dbReference>
<feature type="domain" description="Plasmid pRiA4b Orf3-like" evidence="1">
    <location>
        <begin position="6"/>
        <end position="181"/>
    </location>
</feature>
<dbReference type="PANTHER" id="PTHR41878:SF1">
    <property type="entry name" value="TNPR PROTEIN"/>
    <property type="match status" value="1"/>
</dbReference>
<dbReference type="PANTHER" id="PTHR41878">
    <property type="entry name" value="LEXA REPRESSOR-RELATED"/>
    <property type="match status" value="1"/>
</dbReference>
<dbReference type="EMBL" id="CP090171">
    <property type="protein sequence ID" value="UJO21767.1"/>
    <property type="molecule type" value="Genomic_DNA"/>
</dbReference>
<protein>
    <recommendedName>
        <fullName evidence="1">Plasmid pRiA4b Orf3-like domain-containing protein</fullName>
    </recommendedName>
</protein>
<proteinExistence type="predicted"/>
<reference evidence="2" key="1">
    <citation type="submission" date="2021-12" db="EMBL/GenBank/DDBJ databases">
        <authorList>
            <person name="Zaccaron A."/>
            <person name="Stergiopoulos I."/>
        </authorList>
    </citation>
    <scope>NUCLEOTIDE SEQUENCE</scope>
    <source>
        <strain evidence="2">Race5_Kim</strain>
    </source>
</reference>
<dbReference type="Gene3D" id="3.10.290.30">
    <property type="entry name" value="MM3350-like"/>
    <property type="match status" value="1"/>
</dbReference>
<keyword evidence="3" id="KW-1185">Reference proteome</keyword>
<name>A0A9Q8PG36_PASFU</name>
<organism evidence="2 3">
    <name type="scientific">Passalora fulva</name>
    <name type="common">Tomato leaf mold</name>
    <name type="synonym">Cladosporium fulvum</name>
    <dbReference type="NCBI Taxonomy" id="5499"/>
    <lineage>
        <taxon>Eukaryota</taxon>
        <taxon>Fungi</taxon>
        <taxon>Dikarya</taxon>
        <taxon>Ascomycota</taxon>
        <taxon>Pezizomycotina</taxon>
        <taxon>Dothideomycetes</taxon>
        <taxon>Dothideomycetidae</taxon>
        <taxon>Mycosphaerellales</taxon>
        <taxon>Mycosphaerellaceae</taxon>
        <taxon>Fulvia</taxon>
    </lineage>
</organism>
<sequence length="197" mass="22775">MAPPSYLFKVQLRDISSPEIYRVLRVPANTTFHRLHKILQTTFGWEDAHMYEFQLFDAASRDYRPKEYLVEHPVDMDTGMAAAMGEPEPIYGSSRSRKISGVFGGTHRLWRGTQVRMVYEYDMGDGWEHEVELVGTYDEDIEPPELLCLAGSGHPCQEDCGGPFGWERLRETLVARNDFDPEEWDIDAVNEKLVRMR</sequence>
<reference evidence="2" key="2">
    <citation type="journal article" date="2022" name="Microb. Genom.">
        <title>A chromosome-scale genome assembly of the tomato pathogen Cladosporium fulvum reveals a compartmentalized genome architecture and the presence of a dispensable chromosome.</title>
        <authorList>
            <person name="Zaccaron A.Z."/>
            <person name="Chen L.H."/>
            <person name="Samaras A."/>
            <person name="Stergiopoulos I."/>
        </authorList>
    </citation>
    <scope>NUCLEOTIDE SEQUENCE</scope>
    <source>
        <strain evidence="2">Race5_Kim</strain>
    </source>
</reference>
<dbReference type="Pfam" id="PF07929">
    <property type="entry name" value="PRiA4_ORF3"/>
    <property type="match status" value="1"/>
</dbReference>
<gene>
    <name evidence="2" type="ORF">CLAFUR5_09009</name>
</gene>
<evidence type="ECO:0000313" key="2">
    <source>
        <dbReference type="EMBL" id="UJO21767.1"/>
    </source>
</evidence>
<dbReference type="Proteomes" id="UP000756132">
    <property type="component" value="Chromosome 9"/>
</dbReference>